<keyword evidence="2" id="KW-1185">Reference proteome</keyword>
<evidence type="ECO:0000313" key="2">
    <source>
        <dbReference type="Proteomes" id="UP001482620"/>
    </source>
</evidence>
<dbReference type="EMBL" id="JAHRIQ010037357">
    <property type="protein sequence ID" value="MEQ2233557.1"/>
    <property type="molecule type" value="Genomic_DNA"/>
</dbReference>
<comment type="caution">
    <text evidence="1">The sequence shown here is derived from an EMBL/GenBank/DDBJ whole genome shotgun (WGS) entry which is preliminary data.</text>
</comment>
<accession>A0ABV0TQ16</accession>
<proteinExistence type="predicted"/>
<protein>
    <submittedName>
        <fullName evidence="1">Uncharacterized protein</fullName>
    </submittedName>
</protein>
<reference evidence="1 2" key="1">
    <citation type="submission" date="2021-06" db="EMBL/GenBank/DDBJ databases">
        <authorList>
            <person name="Palmer J.M."/>
        </authorList>
    </citation>
    <scope>NUCLEOTIDE SEQUENCE [LARGE SCALE GENOMIC DNA]</scope>
    <source>
        <strain evidence="2">if_2019</strain>
        <tissue evidence="1">Muscle</tissue>
    </source>
</reference>
<organism evidence="1 2">
    <name type="scientific">Ilyodon furcidens</name>
    <name type="common">goldbreast splitfin</name>
    <dbReference type="NCBI Taxonomy" id="33524"/>
    <lineage>
        <taxon>Eukaryota</taxon>
        <taxon>Metazoa</taxon>
        <taxon>Chordata</taxon>
        <taxon>Craniata</taxon>
        <taxon>Vertebrata</taxon>
        <taxon>Euteleostomi</taxon>
        <taxon>Actinopterygii</taxon>
        <taxon>Neopterygii</taxon>
        <taxon>Teleostei</taxon>
        <taxon>Neoteleostei</taxon>
        <taxon>Acanthomorphata</taxon>
        <taxon>Ovalentaria</taxon>
        <taxon>Atherinomorphae</taxon>
        <taxon>Cyprinodontiformes</taxon>
        <taxon>Goodeidae</taxon>
        <taxon>Ilyodon</taxon>
    </lineage>
</organism>
<evidence type="ECO:0000313" key="1">
    <source>
        <dbReference type="EMBL" id="MEQ2233557.1"/>
    </source>
</evidence>
<sequence>MFTSKISGLLRTTQQQQQRLQGIHGRLGISREGHGILAGSFTTPTGCEAGAAGAVTGIRGEGVGGRVNRAVKLREVEDKSVGDYFATNGPDGPLGDGELPAMFVLLYAYEHEMIKTKKLHRFVIQHVMIGSFI</sequence>
<dbReference type="Proteomes" id="UP001482620">
    <property type="component" value="Unassembled WGS sequence"/>
</dbReference>
<gene>
    <name evidence="1" type="ORF">ILYODFUR_023086</name>
</gene>
<name>A0ABV0TQ16_9TELE</name>